<organism evidence="2 3">
    <name type="scientific">Pedobacter chitinilyticus</name>
    <dbReference type="NCBI Taxonomy" id="2233776"/>
    <lineage>
        <taxon>Bacteria</taxon>
        <taxon>Pseudomonadati</taxon>
        <taxon>Bacteroidota</taxon>
        <taxon>Sphingobacteriia</taxon>
        <taxon>Sphingobacteriales</taxon>
        <taxon>Sphingobacteriaceae</taxon>
        <taxon>Pedobacter</taxon>
    </lineage>
</organism>
<keyword evidence="2" id="KW-0808">Transferase</keyword>
<evidence type="ECO:0000313" key="3">
    <source>
        <dbReference type="Proteomes" id="UP000284120"/>
    </source>
</evidence>
<accession>A0A3S3SVM5</accession>
<gene>
    <name evidence="2" type="ORF">DPV69_09485</name>
</gene>
<evidence type="ECO:0000313" key="2">
    <source>
        <dbReference type="EMBL" id="RWU08591.1"/>
    </source>
</evidence>
<name>A0A3S3SVM5_9SPHI</name>
<dbReference type="OrthoDB" id="9788101at2"/>
<dbReference type="AlphaFoldDB" id="A0A3S3SVM5"/>
<sequence>MNSISLKITIITVVYNGEQHIADCIESVLAQSYPDIEYILIDGNSTDGTYHIAQQYKDQLSILLSEPDQGMYDALNKGIALATGEVIGILNADDMLANNTVIAEVAKKFEEAKVDALYGDLNYVAPDNISRILRKWRSSKAKPADLALGWMPAHPTLYIRSELFKRLGGYQLNYGSAADYELMLRFLYKHRISSVHLPMLMVNMRNGGMSNQSLKHRYAAMQNDYAALRHNQIPLPLLALLLKKLRKIRQFF</sequence>
<dbReference type="EMBL" id="SAYW01000002">
    <property type="protein sequence ID" value="RWU08591.1"/>
    <property type="molecule type" value="Genomic_DNA"/>
</dbReference>
<comment type="caution">
    <text evidence="2">The sequence shown here is derived from an EMBL/GenBank/DDBJ whole genome shotgun (WGS) entry which is preliminary data.</text>
</comment>
<dbReference type="Proteomes" id="UP000284120">
    <property type="component" value="Unassembled WGS sequence"/>
</dbReference>
<dbReference type="InterPro" id="IPR029044">
    <property type="entry name" value="Nucleotide-diphossugar_trans"/>
</dbReference>
<dbReference type="SUPFAM" id="SSF53448">
    <property type="entry name" value="Nucleotide-diphospho-sugar transferases"/>
    <property type="match status" value="1"/>
</dbReference>
<dbReference type="Gene3D" id="3.90.550.10">
    <property type="entry name" value="Spore Coat Polysaccharide Biosynthesis Protein SpsA, Chain A"/>
    <property type="match status" value="1"/>
</dbReference>
<evidence type="ECO:0000259" key="1">
    <source>
        <dbReference type="Pfam" id="PF00535"/>
    </source>
</evidence>
<feature type="domain" description="Glycosyltransferase 2-like" evidence="1">
    <location>
        <begin position="9"/>
        <end position="135"/>
    </location>
</feature>
<protein>
    <submittedName>
        <fullName evidence="2">Glycosyltransferase</fullName>
    </submittedName>
</protein>
<dbReference type="PANTHER" id="PTHR22916">
    <property type="entry name" value="GLYCOSYLTRANSFERASE"/>
    <property type="match status" value="1"/>
</dbReference>
<keyword evidence="3" id="KW-1185">Reference proteome</keyword>
<dbReference type="PANTHER" id="PTHR22916:SF3">
    <property type="entry name" value="UDP-GLCNAC:BETAGAL BETA-1,3-N-ACETYLGLUCOSAMINYLTRANSFERASE-LIKE PROTEIN 1"/>
    <property type="match status" value="1"/>
</dbReference>
<dbReference type="CDD" id="cd06433">
    <property type="entry name" value="GT_2_WfgS_like"/>
    <property type="match status" value="1"/>
</dbReference>
<dbReference type="Pfam" id="PF00535">
    <property type="entry name" value="Glycos_transf_2"/>
    <property type="match status" value="1"/>
</dbReference>
<proteinExistence type="predicted"/>
<reference evidence="2 3" key="1">
    <citation type="submission" date="2018-06" db="EMBL/GenBank/DDBJ databases">
        <title>Pedobacter endophyticus sp. nov., an endophytic bacterium isolated from a leaf of Triticum aestivum.</title>
        <authorList>
            <person name="Zhang L."/>
        </authorList>
    </citation>
    <scope>NUCLEOTIDE SEQUENCE [LARGE SCALE GENOMIC DNA]</scope>
    <source>
        <strain evidence="2 3">CM134L-2</strain>
    </source>
</reference>
<dbReference type="GO" id="GO:0016758">
    <property type="term" value="F:hexosyltransferase activity"/>
    <property type="evidence" value="ECO:0007669"/>
    <property type="project" value="UniProtKB-ARBA"/>
</dbReference>
<dbReference type="InterPro" id="IPR001173">
    <property type="entry name" value="Glyco_trans_2-like"/>
</dbReference>